<dbReference type="Proteomes" id="UP000192927">
    <property type="component" value="Unassembled WGS sequence"/>
</dbReference>
<feature type="repeat" description="Solcar" evidence="13">
    <location>
        <begin position="556"/>
        <end position="666"/>
    </location>
</feature>
<dbReference type="GO" id="GO:0016774">
    <property type="term" value="F:phosphotransferase activity, carboxyl group as acceptor"/>
    <property type="evidence" value="ECO:0007669"/>
    <property type="project" value="InterPro"/>
</dbReference>
<evidence type="ECO:0000256" key="13">
    <source>
        <dbReference type="PROSITE-ProRule" id="PRU00282"/>
    </source>
</evidence>
<comment type="subcellular location">
    <subcellularLocation>
        <location evidence="1">Membrane</location>
        <topology evidence="1">Multi-pass membrane protein</topology>
    </subcellularLocation>
</comment>
<dbReference type="Pfam" id="PF00871">
    <property type="entry name" value="Acetate_kinase"/>
    <property type="match status" value="1"/>
</dbReference>
<keyword evidence="11" id="KW-1133">Transmembrane helix</keyword>
<dbReference type="Gene3D" id="3.30.420.40">
    <property type="match status" value="2"/>
</dbReference>
<dbReference type="SUPFAM" id="SSF53067">
    <property type="entry name" value="Actin-like ATPase domain"/>
    <property type="match status" value="2"/>
</dbReference>
<keyword evidence="16" id="KW-1185">Reference proteome</keyword>
<dbReference type="PROSITE" id="PS01075">
    <property type="entry name" value="ACETATE_KINASE_1"/>
    <property type="match status" value="1"/>
</dbReference>
<dbReference type="PRINTS" id="PR00471">
    <property type="entry name" value="ACETATEKNASE"/>
</dbReference>
<dbReference type="Gene3D" id="1.50.40.10">
    <property type="entry name" value="Mitochondrial carrier domain"/>
    <property type="match status" value="1"/>
</dbReference>
<feature type="repeat" description="Solcar" evidence="13">
    <location>
        <begin position="339"/>
        <end position="435"/>
    </location>
</feature>
<dbReference type="InterPro" id="IPR023395">
    <property type="entry name" value="MCP_dom_sf"/>
</dbReference>
<feature type="compositionally biased region" description="Basic and acidic residues" evidence="14">
    <location>
        <begin position="588"/>
        <end position="600"/>
    </location>
</feature>
<evidence type="ECO:0000256" key="12">
    <source>
        <dbReference type="ARBA" id="ARBA00023136"/>
    </source>
</evidence>
<evidence type="ECO:0000256" key="14">
    <source>
        <dbReference type="SAM" id="MobiDB-lite"/>
    </source>
</evidence>
<evidence type="ECO:0000256" key="11">
    <source>
        <dbReference type="ARBA" id="ARBA00022989"/>
    </source>
</evidence>
<dbReference type="InterPro" id="IPR023865">
    <property type="entry name" value="Aliphatic_acid_kinase_CS"/>
</dbReference>
<sequence length="925" mass="99101">MVKIILAINAGSSSVKVSVYKAGETGEAPLQIADAQIAGLTAPPATLTYERGSEKIKKLEVRDVNSQGDAFEYLLNHLVDDKGLTEIADKENITHACHRVVHGGDYPEAHVIDSDTYHHLEDLTDLAPLHNASALAIVKGCTRILPKAKNVAYFDSSFHATIPEAVRTYPIDPEHAKKNKLRKYGFHGISYAFITRAAEDILNKKSGWKALTGTTDFGKISSSDEPQCKLAFDIFVDRIVGYVGSYYVKLQGQVDGLVFAGGIGEKGDLLRSRVVERCKCLGFDIDEAKNHKAVEDVVQDIGKEGAKHRTLVCQTDEQDAFSIYHKVHERDSGIISPALPALGHALAGATGGTISNIFTYPLDLIITRLQLQRQLRKDFSSPDSAEYKGIRNTAQKIYSQEGGALGFYQGILEDTTKTVADTFLFFLAYNFIRNQRLQAHKSSRSLPVIDELSVGFLAGAFSKLLTTPISNIVTRKQTASMLSNRSGSAKEPSVKPTSARAIAHQIYGEKGLAGFWSGYSASLILTLNPSLTFFLYETFKRSLLPRSQRDHPPPSATFLLAAVSKAIASTITYPFSLAKTRAQVTSRRVDDNDQEIKESLEDAPGPGIQTTKRERKAARMTVFSTILHIAKTEGLAGLYEGLAGEVLKGFFSHGITMIVKEAVHNLIIKLYFTILKVLKRFPSPHELAQQSKDQVSSSAEYVRDGASNAITQGQNMAKSGYNQIGEAYQGTKARANEFAQSVGATASNASNQAAEGASQTYKKGKDLAAGSAQYASDTTSQAYEKTKDAAAGSAQYASDTTSQAYEKTKDAAAASAQYASDTTTQAYQKSKDAAAGSAQHASATTSQAYQKSTAAAAGSAQYASDSASQAYEQTKDAATASAQSAANATAQAYDTAATAADSAASAVGDTGAEAAISGWNVGRAL</sequence>
<proteinExistence type="inferred from homology"/>
<evidence type="ECO:0000256" key="10">
    <source>
        <dbReference type="ARBA" id="ARBA00022840"/>
    </source>
</evidence>
<feature type="repeat" description="Solcar" evidence="13">
    <location>
        <begin position="446"/>
        <end position="542"/>
    </location>
</feature>
<evidence type="ECO:0000256" key="9">
    <source>
        <dbReference type="ARBA" id="ARBA00022792"/>
    </source>
</evidence>
<keyword evidence="6" id="KW-0677">Repeat</keyword>
<evidence type="ECO:0000256" key="7">
    <source>
        <dbReference type="ARBA" id="ARBA00022741"/>
    </source>
</evidence>
<dbReference type="Pfam" id="PF00153">
    <property type="entry name" value="Mito_carr"/>
    <property type="match status" value="3"/>
</dbReference>
<dbReference type="SUPFAM" id="SSF103506">
    <property type="entry name" value="Mitochondrial carrier"/>
    <property type="match status" value="1"/>
</dbReference>
<dbReference type="GO" id="GO:0016020">
    <property type="term" value="C:membrane"/>
    <property type="evidence" value="ECO:0007669"/>
    <property type="project" value="UniProtKB-SubCell"/>
</dbReference>
<evidence type="ECO:0000256" key="4">
    <source>
        <dbReference type="ARBA" id="ARBA00022679"/>
    </source>
</evidence>
<protein>
    <submittedName>
        <fullName evidence="15">Peroxisomal adenine nucleotide transporter 1</fullName>
    </submittedName>
</protein>
<evidence type="ECO:0000313" key="16">
    <source>
        <dbReference type="Proteomes" id="UP000192927"/>
    </source>
</evidence>
<name>A0A1W5D877_9LECA</name>
<keyword evidence="5 13" id="KW-0812">Transmembrane</keyword>
<accession>A0A1W5D877</accession>
<dbReference type="InterPro" id="IPR000890">
    <property type="entry name" value="Aliphatic_acid_kin_short-chain"/>
</dbReference>
<dbReference type="GO" id="GO:0005524">
    <property type="term" value="F:ATP binding"/>
    <property type="evidence" value="ECO:0007669"/>
    <property type="project" value="UniProtKB-KW"/>
</dbReference>
<comment type="similarity">
    <text evidence="2">Belongs to the mitochondrial carrier (TC 2.A.29) family.</text>
</comment>
<dbReference type="InterPro" id="IPR043129">
    <property type="entry name" value="ATPase_NBD"/>
</dbReference>
<evidence type="ECO:0000256" key="1">
    <source>
        <dbReference type="ARBA" id="ARBA00004141"/>
    </source>
</evidence>
<keyword evidence="3" id="KW-0813">Transport</keyword>
<evidence type="ECO:0000256" key="6">
    <source>
        <dbReference type="ARBA" id="ARBA00022737"/>
    </source>
</evidence>
<organism evidence="15 16">
    <name type="scientific">Lasallia pustulata</name>
    <dbReference type="NCBI Taxonomy" id="136370"/>
    <lineage>
        <taxon>Eukaryota</taxon>
        <taxon>Fungi</taxon>
        <taxon>Dikarya</taxon>
        <taxon>Ascomycota</taxon>
        <taxon>Pezizomycotina</taxon>
        <taxon>Lecanoromycetes</taxon>
        <taxon>OSLEUM clade</taxon>
        <taxon>Umbilicariomycetidae</taxon>
        <taxon>Umbilicariales</taxon>
        <taxon>Umbilicariaceae</taxon>
        <taxon>Lasallia</taxon>
    </lineage>
</organism>
<keyword evidence="10" id="KW-0067">ATP-binding</keyword>
<keyword evidence="9" id="KW-0999">Mitochondrion inner membrane</keyword>
<keyword evidence="4" id="KW-0808">Transferase</keyword>
<keyword evidence="12 13" id="KW-0472">Membrane</keyword>
<evidence type="ECO:0000256" key="8">
    <source>
        <dbReference type="ARBA" id="ARBA00022777"/>
    </source>
</evidence>
<dbReference type="GO" id="GO:0016301">
    <property type="term" value="F:kinase activity"/>
    <property type="evidence" value="ECO:0007669"/>
    <property type="project" value="UniProtKB-KW"/>
</dbReference>
<dbReference type="EMBL" id="FWEW01003499">
    <property type="protein sequence ID" value="SLM39324.1"/>
    <property type="molecule type" value="Genomic_DNA"/>
</dbReference>
<dbReference type="InterPro" id="IPR018108">
    <property type="entry name" value="MCP_transmembrane"/>
</dbReference>
<dbReference type="GO" id="GO:0015217">
    <property type="term" value="F:ADP transmembrane transporter activity"/>
    <property type="evidence" value="ECO:0007669"/>
    <property type="project" value="TreeGrafter"/>
</dbReference>
<dbReference type="PROSITE" id="PS50920">
    <property type="entry name" value="SOLCAR"/>
    <property type="match status" value="3"/>
</dbReference>
<evidence type="ECO:0000256" key="3">
    <source>
        <dbReference type="ARBA" id="ARBA00022448"/>
    </source>
</evidence>
<dbReference type="PANTHER" id="PTHR45939:SF2">
    <property type="entry name" value="CARRIER PROTEIN, PUTATIVE (AFU_ORTHOLOGUE AFUA_2G13870)-RELATED"/>
    <property type="match status" value="1"/>
</dbReference>
<evidence type="ECO:0000256" key="2">
    <source>
        <dbReference type="ARBA" id="ARBA00006375"/>
    </source>
</evidence>
<dbReference type="AlphaFoldDB" id="A0A1W5D877"/>
<dbReference type="PANTHER" id="PTHR45939">
    <property type="entry name" value="PEROXISOMAL MEMBRANE PROTEIN PMP34-RELATED"/>
    <property type="match status" value="1"/>
</dbReference>
<evidence type="ECO:0000256" key="5">
    <source>
        <dbReference type="ARBA" id="ARBA00022692"/>
    </source>
</evidence>
<keyword evidence="8" id="KW-0418">Kinase</keyword>
<reference evidence="16" key="1">
    <citation type="submission" date="2017-03" db="EMBL/GenBank/DDBJ databases">
        <authorList>
            <person name="Sharma R."/>
            <person name="Thines M."/>
        </authorList>
    </citation>
    <scope>NUCLEOTIDE SEQUENCE [LARGE SCALE GENOMIC DNA]</scope>
</reference>
<keyword evidence="7" id="KW-0547">Nucleotide-binding</keyword>
<dbReference type="InterPro" id="IPR052217">
    <property type="entry name" value="Mito/Peroxisomal_Carrier"/>
</dbReference>
<keyword evidence="9" id="KW-0496">Mitochondrion</keyword>
<evidence type="ECO:0000313" key="15">
    <source>
        <dbReference type="EMBL" id="SLM39324.1"/>
    </source>
</evidence>
<feature type="region of interest" description="Disordered" evidence="14">
    <location>
        <begin position="588"/>
        <end position="614"/>
    </location>
</feature>